<organism evidence="2 3">
    <name type="scientific">Dissulfurirhabdus thermomarina</name>
    <dbReference type="NCBI Taxonomy" id="1765737"/>
    <lineage>
        <taxon>Bacteria</taxon>
        <taxon>Deltaproteobacteria</taxon>
        <taxon>Dissulfurirhabdaceae</taxon>
        <taxon>Dissulfurirhabdus</taxon>
    </lineage>
</organism>
<dbReference type="InterPro" id="IPR013783">
    <property type="entry name" value="Ig-like_fold"/>
</dbReference>
<dbReference type="SUPFAM" id="SSF48695">
    <property type="entry name" value="Multiheme cytochromes"/>
    <property type="match status" value="2"/>
</dbReference>
<feature type="domain" description="PKD" evidence="1">
    <location>
        <begin position="781"/>
        <end position="844"/>
    </location>
</feature>
<keyword evidence="3" id="KW-1185">Reference proteome</keyword>
<gene>
    <name evidence="2" type="ORF">G3N55_00975</name>
</gene>
<dbReference type="SUPFAM" id="SSF49299">
    <property type="entry name" value="PKD domain"/>
    <property type="match status" value="1"/>
</dbReference>
<dbReference type="InterPro" id="IPR035986">
    <property type="entry name" value="PKD_dom_sf"/>
</dbReference>
<evidence type="ECO:0000259" key="1">
    <source>
        <dbReference type="PROSITE" id="PS50093"/>
    </source>
</evidence>
<comment type="caution">
    <text evidence="2">The sequence shown here is derived from an EMBL/GenBank/DDBJ whole genome shotgun (WGS) entry which is preliminary data.</text>
</comment>
<name>A0A6N9TJJ4_DISTH</name>
<evidence type="ECO:0000313" key="2">
    <source>
        <dbReference type="EMBL" id="NDY41425.1"/>
    </source>
</evidence>
<reference evidence="2 3" key="1">
    <citation type="submission" date="2020-02" db="EMBL/GenBank/DDBJ databases">
        <title>Comparative genomics of sulfur disproportionating microorganisms.</title>
        <authorList>
            <person name="Ward L.M."/>
            <person name="Bertran E."/>
            <person name="Johnston D.T."/>
        </authorList>
    </citation>
    <scope>NUCLEOTIDE SEQUENCE [LARGE SCALE GENOMIC DNA]</scope>
    <source>
        <strain evidence="2 3">DSM 100025</strain>
    </source>
</reference>
<evidence type="ECO:0000313" key="3">
    <source>
        <dbReference type="Proteomes" id="UP000469346"/>
    </source>
</evidence>
<dbReference type="CDD" id="cd00146">
    <property type="entry name" value="PKD"/>
    <property type="match status" value="1"/>
</dbReference>
<dbReference type="Gene3D" id="2.60.40.10">
    <property type="entry name" value="Immunoglobulins"/>
    <property type="match status" value="1"/>
</dbReference>
<dbReference type="InterPro" id="IPR000601">
    <property type="entry name" value="PKD_dom"/>
</dbReference>
<dbReference type="InterPro" id="IPR036280">
    <property type="entry name" value="Multihaem_cyt_sf"/>
</dbReference>
<dbReference type="Pfam" id="PF18911">
    <property type="entry name" value="PKD_4"/>
    <property type="match status" value="1"/>
</dbReference>
<protein>
    <submittedName>
        <fullName evidence="2">PKD domain-containing protein</fullName>
    </submittedName>
</protein>
<dbReference type="RefSeq" id="WP_163297586.1">
    <property type="nucleotide sequence ID" value="NZ_JAAGRR010000004.1"/>
</dbReference>
<dbReference type="Proteomes" id="UP000469346">
    <property type="component" value="Unassembled WGS sequence"/>
</dbReference>
<accession>A0A6N9TJJ4</accession>
<sequence>MDQDPATPGVQDKVYADNASFLGAVDMAAWDMAMACGSCHVGGGFVESDRNGQRLSIRALTDTTINAYMNYVSEDWDPATGLPNFSVKRAPWTYPVELDGNTSTTEWMPNVREMDCFFCHLEGYNNMMSSVIVQMGLLNAAPMAGSGLMDMATGGYNTAMVDANGTLLPWVLDRIKGTPPSDNCRQCHIPQSMATLADMMTNFLAAAPMSYNPANPMSLTGLEMPAYDFDAPWVDGTGPLYFNASDQNAIKKAMVPFPRSDFFKRGDIWDDASQEVHIGLGCAGCHMDTASLSPDMTQCDPGRGYGRLSGVRPSSRNTVKRCEHCHITGKNADGVPIQTFGAPDPTPAHKAAGLTALITTAVGVKDDGNGTPVEYTFPGSHLDVIDCTVCHNHKKSMAVRALDATSGNRYPTMIGFDLSKGMLGMFSAPDPWGMFGGELQEWTPLRTWWQNGDKTLPDGSINTAWRRKIYNINMITAVFWNNRDPSVDANGDGANATPTNFDPWIQRDLKAGMTFAASGFAPIPVGFGSDPAYASAYDANGTFTGAWDWVGVYGGNVIFTRPDQIAAYKAYRTSLGGKPWDGTELLYFGAPFQVTHNIADTSRFALGKRRADGSYGCSDCHAPGAGFFDGDYDMTGNGVNASKVGANMMMEPAADFEVTGYKGDLRTASELQTKDGAGADLPFEANVTCPDNDPRGCVQTTDMDRGEALYPHLAETDPAGFAAKRAYLTDNATMTAANYGIGIDPVAVIASINGIVPDANGTPIEVEVGQPVTLAADTTVNTAGTFTYSWISSDAAGEVLPGATVSKTFSTVGTWLVTLKVTDEEGKLSQVSQKVSAVAPAPAADISYVGTASGVQTIRFANLPAHTMLYIFWGDGLKSRVYDTTSPKDVDHDFRLYAKYDKGDHYEFKVTAYVYDGSTRVDVKQAVISIPKADNP</sequence>
<dbReference type="PROSITE" id="PS50093">
    <property type="entry name" value="PKD"/>
    <property type="match status" value="1"/>
</dbReference>
<proteinExistence type="predicted"/>
<dbReference type="AlphaFoldDB" id="A0A6N9TJJ4"/>
<dbReference type="EMBL" id="JAAGRR010000004">
    <property type="protein sequence ID" value="NDY41425.1"/>
    <property type="molecule type" value="Genomic_DNA"/>
</dbReference>